<evidence type="ECO:0000256" key="1">
    <source>
        <dbReference type="SAM" id="MobiDB-lite"/>
    </source>
</evidence>
<reference evidence="2 3" key="1">
    <citation type="submission" date="2020-07" db="EMBL/GenBank/DDBJ databases">
        <title>Comparative genomics of pyrophilous fungi reveals a link between fire events and developmental genes.</title>
        <authorList>
            <consortium name="DOE Joint Genome Institute"/>
            <person name="Steindorff A.S."/>
            <person name="Carver A."/>
            <person name="Calhoun S."/>
            <person name="Stillman K."/>
            <person name="Liu H."/>
            <person name="Lipzen A."/>
            <person name="Pangilinan J."/>
            <person name="Labutti K."/>
            <person name="Bruns T.D."/>
            <person name="Grigoriev I.V."/>
        </authorList>
    </citation>
    <scope>NUCLEOTIDE SEQUENCE [LARGE SCALE GENOMIC DNA]</scope>
    <source>
        <strain evidence="2 3">CBS 144469</strain>
    </source>
</reference>
<accession>A0A8H6LUM1</accession>
<proteinExistence type="predicted"/>
<gene>
    <name evidence="2" type="ORF">DFP72DRAFT_268794</name>
</gene>
<evidence type="ECO:0000313" key="2">
    <source>
        <dbReference type="EMBL" id="KAF6741437.1"/>
    </source>
</evidence>
<dbReference type="OrthoDB" id="3257236at2759"/>
<feature type="region of interest" description="Disordered" evidence="1">
    <location>
        <begin position="252"/>
        <end position="275"/>
    </location>
</feature>
<protein>
    <submittedName>
        <fullName evidence="2">Uncharacterized protein</fullName>
    </submittedName>
</protein>
<organism evidence="2 3">
    <name type="scientific">Ephemerocybe angulata</name>
    <dbReference type="NCBI Taxonomy" id="980116"/>
    <lineage>
        <taxon>Eukaryota</taxon>
        <taxon>Fungi</taxon>
        <taxon>Dikarya</taxon>
        <taxon>Basidiomycota</taxon>
        <taxon>Agaricomycotina</taxon>
        <taxon>Agaricomycetes</taxon>
        <taxon>Agaricomycetidae</taxon>
        <taxon>Agaricales</taxon>
        <taxon>Agaricineae</taxon>
        <taxon>Psathyrellaceae</taxon>
        <taxon>Ephemerocybe</taxon>
    </lineage>
</organism>
<feature type="region of interest" description="Disordered" evidence="1">
    <location>
        <begin position="86"/>
        <end position="116"/>
    </location>
</feature>
<comment type="caution">
    <text evidence="2">The sequence shown here is derived from an EMBL/GenBank/DDBJ whole genome shotgun (WGS) entry which is preliminary data.</text>
</comment>
<sequence length="324" mass="36114">MPSRHISLSKPRNGKGFWEVRVTLGVTIESVGHTPDLNTSPDLSWSSSIDTLYTPADDFSPATRPNTPENDMASFTFSFQLPIGLGRDPSPPPVEQVPTTAPAPEAQPKTDKETKPKAVERILGYLREASITPLEMILIILDDENTGLVNFRNRLFEQHERIFDFIDIIKDHKRTSSAFGQWMDAPALDHVSRKVFEEGEAAKPFLRMETTDITTDFVEKWSVQDLIGPVAANVTPTLTRILTVATSPKFLKPEERSEEDEVDIEPGAKPGEGRNRETARLLLASQIHYLRSHFSCQVQVAIGLVAWANGCSQQLNDILHQADC</sequence>
<keyword evidence="3" id="KW-1185">Reference proteome</keyword>
<dbReference type="Proteomes" id="UP000521943">
    <property type="component" value="Unassembled WGS sequence"/>
</dbReference>
<dbReference type="EMBL" id="JACGCI010000245">
    <property type="protein sequence ID" value="KAF6741437.1"/>
    <property type="molecule type" value="Genomic_DNA"/>
</dbReference>
<name>A0A8H6LUM1_9AGAR</name>
<dbReference type="AlphaFoldDB" id="A0A8H6LUM1"/>
<evidence type="ECO:0000313" key="3">
    <source>
        <dbReference type="Proteomes" id="UP000521943"/>
    </source>
</evidence>